<dbReference type="Proteomes" id="UP000027463">
    <property type="component" value="Unassembled WGS sequence"/>
</dbReference>
<organism evidence="1 2">
    <name type="scientific">Thalassospira permensis NBRC 106175</name>
    <dbReference type="NCBI Taxonomy" id="1353532"/>
    <lineage>
        <taxon>Bacteria</taxon>
        <taxon>Pseudomonadati</taxon>
        <taxon>Pseudomonadota</taxon>
        <taxon>Alphaproteobacteria</taxon>
        <taxon>Rhodospirillales</taxon>
        <taxon>Thalassospiraceae</taxon>
        <taxon>Thalassospira</taxon>
    </lineage>
</organism>
<protein>
    <submittedName>
        <fullName evidence="1">Uncharacterized protein</fullName>
    </submittedName>
</protein>
<accession>A0ABR4TT54</accession>
<gene>
    <name evidence="1" type="ORF">SMB34_11000</name>
</gene>
<evidence type="ECO:0000313" key="1">
    <source>
        <dbReference type="EMBL" id="KEO59090.1"/>
    </source>
</evidence>
<sequence length="193" mass="21884">MIHACLIPIDPVRVVFFTDTEYERRKFSLESDMSDLENDLGEDIDFEEFEAHTEQLLAEGRNKDDLFEFIGFLNINEVGTHMIAAEMVLDEDAIDQMSKTLRKLDVDLGPLGELTGGLKGGEDVKRALAALFLELVELCELDEDDEDAGDLSEEALVLLNFVKRFNPQMRRLTVALTDTDDDDVACEYEVTNW</sequence>
<name>A0ABR4TT54_9PROT</name>
<proteinExistence type="predicted"/>
<keyword evidence="2" id="KW-1185">Reference proteome</keyword>
<comment type="caution">
    <text evidence="1">The sequence shown here is derived from an EMBL/GenBank/DDBJ whole genome shotgun (WGS) entry which is preliminary data.</text>
</comment>
<reference evidence="1 2" key="1">
    <citation type="submission" date="2013-07" db="EMBL/GenBank/DDBJ databases">
        <title>Thalassospira permensis NBRC 106175 Genome Sequencing.</title>
        <authorList>
            <person name="Lai Q."/>
            <person name="Shao Z."/>
        </authorList>
    </citation>
    <scope>NUCLEOTIDE SEQUENCE [LARGE SCALE GENOMIC DNA]</scope>
    <source>
        <strain evidence="1 2">NBRC 106175</strain>
    </source>
</reference>
<evidence type="ECO:0000313" key="2">
    <source>
        <dbReference type="Proteomes" id="UP000027463"/>
    </source>
</evidence>
<dbReference type="EMBL" id="AUNC01000002">
    <property type="protein sequence ID" value="KEO59090.1"/>
    <property type="molecule type" value="Genomic_DNA"/>
</dbReference>